<dbReference type="AlphaFoldDB" id="A0AAN6QCU5"/>
<dbReference type="GO" id="GO:0003924">
    <property type="term" value="F:GTPase activity"/>
    <property type="evidence" value="ECO:0007669"/>
    <property type="project" value="InterPro"/>
</dbReference>
<dbReference type="EMBL" id="MU853368">
    <property type="protein sequence ID" value="KAK4107867.1"/>
    <property type="molecule type" value="Genomic_DNA"/>
</dbReference>
<evidence type="ECO:0000313" key="6">
    <source>
        <dbReference type="EMBL" id="KAK4107867.1"/>
    </source>
</evidence>
<dbReference type="PANTHER" id="PTHR11566">
    <property type="entry name" value="DYNAMIN"/>
    <property type="match status" value="1"/>
</dbReference>
<feature type="region of interest" description="Disordered" evidence="3">
    <location>
        <begin position="553"/>
        <end position="604"/>
    </location>
</feature>
<dbReference type="InterPro" id="IPR000375">
    <property type="entry name" value="Dynamin_stalk"/>
</dbReference>
<dbReference type="SMART" id="SM00053">
    <property type="entry name" value="DYNc"/>
    <property type="match status" value="1"/>
</dbReference>
<dbReference type="GO" id="GO:0005737">
    <property type="term" value="C:cytoplasm"/>
    <property type="evidence" value="ECO:0007669"/>
    <property type="project" value="TreeGrafter"/>
</dbReference>
<dbReference type="SUPFAM" id="SSF52540">
    <property type="entry name" value="P-loop containing nucleoside triphosphate hydrolases"/>
    <property type="match status" value="1"/>
</dbReference>
<accession>A0AAN6QCU5</accession>
<feature type="domain" description="GED" evidence="4">
    <location>
        <begin position="816"/>
        <end position="913"/>
    </location>
</feature>
<reference evidence="6" key="1">
    <citation type="journal article" date="2023" name="Mol. Phylogenet. Evol.">
        <title>Genome-scale phylogeny and comparative genomics of the fungal order Sordariales.</title>
        <authorList>
            <person name="Hensen N."/>
            <person name="Bonometti L."/>
            <person name="Westerberg I."/>
            <person name="Brannstrom I.O."/>
            <person name="Guillou S."/>
            <person name="Cros-Aarteil S."/>
            <person name="Calhoun S."/>
            <person name="Haridas S."/>
            <person name="Kuo A."/>
            <person name="Mondo S."/>
            <person name="Pangilinan J."/>
            <person name="Riley R."/>
            <person name="LaButti K."/>
            <person name="Andreopoulos B."/>
            <person name="Lipzen A."/>
            <person name="Chen C."/>
            <person name="Yan M."/>
            <person name="Daum C."/>
            <person name="Ng V."/>
            <person name="Clum A."/>
            <person name="Steindorff A."/>
            <person name="Ohm R.A."/>
            <person name="Martin F."/>
            <person name="Silar P."/>
            <person name="Natvig D.O."/>
            <person name="Lalanne C."/>
            <person name="Gautier V."/>
            <person name="Ament-Velasquez S.L."/>
            <person name="Kruys A."/>
            <person name="Hutchinson M.I."/>
            <person name="Powell A.J."/>
            <person name="Barry K."/>
            <person name="Miller A.N."/>
            <person name="Grigoriev I.V."/>
            <person name="Debuchy R."/>
            <person name="Gladieux P."/>
            <person name="Hiltunen Thoren M."/>
            <person name="Johannesson H."/>
        </authorList>
    </citation>
    <scope>NUCLEOTIDE SEQUENCE</scope>
    <source>
        <strain evidence="6">CBS 508.74</strain>
    </source>
</reference>
<protein>
    <recommendedName>
        <fullName evidence="8">Dynamin family protein</fullName>
    </recommendedName>
</protein>
<dbReference type="PRINTS" id="PR00195">
    <property type="entry name" value="DYNAMIN"/>
</dbReference>
<dbReference type="GO" id="GO:0031623">
    <property type="term" value="P:receptor internalization"/>
    <property type="evidence" value="ECO:0007669"/>
    <property type="project" value="TreeGrafter"/>
</dbReference>
<feature type="region of interest" description="Disordered" evidence="3">
    <location>
        <begin position="1"/>
        <end position="64"/>
    </location>
</feature>
<dbReference type="PANTHER" id="PTHR11566:SF131">
    <property type="entry name" value="GTPASE, PUTATIVE (AFU_ORTHOLOGUE AFUA_6G07630)-RELATED"/>
    <property type="match status" value="1"/>
</dbReference>
<sequence>MAPRIKQEPGGGYRGDRKTPALASEAPSESFTEHDRLARRVRSAAPSVVTRPEPVVSQESQEAGDDDVVYMEIRNLKAEQVPEPTASQSVQGSFLGANRALQGFGRKLKDINDALGELQARGIQHVASLPELVLVGDQSSGKSSLMSAIAGLSLPRSSGTCTRCPIHIRVSRADEWSCRVYLKQDYEFQPPNRALAESDVTSSNKFPPWVLLDPSRRVRLEFKTVRDQFDSEEIETVLRCAQVAILNPGTPYQVFVPKLKGEAPEGTRQQHFARVREKEDRAEAQFSPNTVALEVKGPDLADLNFYDLPGVFMTARRIEDSFLERVVQNLTYEYISRPSAIILCAVPMNQDSENSLALKMVRDLRAQSRCIGVMTKADLLPREDDHGGSRWLAMLNGHAHQTGYGYFITSRQGTDLEEQNKMEEAFFNRTAETTGQWPDVFERFKERCGVEKLKAFLSLKLGEQFAKVLPEVKEKVDWRIRDIDEQLKKYPDPPPNPELEIMKSLTMFTLKVKDRVNGPDFINSWGDRYGQPFKRTIVGLKPKINVREHALSDATRPSGPVVIDLESDSTPSPTMRKRPAPTQEVGQATPKRPRGLQTNGTNGVVKTEPVDHAVFASTPSHLRNATPAGSPSRGSRSKSLMDIRNLVRRSVIPGHRQLVSTSVHEPLFKEAVRTWAPYIDRLINQTFAFLEAEIVDILNQAFWHLANRAVYKQSLEHMRSFVETRKKELRDQIFLLYNLETQRICTANDDYLEGYSAAELKILVRHRNHFRIAAHNGEKLEAVPKMEDLTPEELAQETARMSKELKNLGPDPFESELKVAAYLRGYYLTAAARFTDNVYIHVISGLLPHVASVIDSYLHEKLGLTGPVATHQVLRDLMSEGPEIEQKRRDLRAEKETLDGAMKIIEDLEQREREQQAALSQAAASNSQHYPGDLSSASTVNHHASGVHDVDGVGSPSVDRRTAYSATQYGDA</sequence>
<keyword evidence="1" id="KW-0547">Nucleotide-binding</keyword>
<dbReference type="InterPro" id="IPR027417">
    <property type="entry name" value="P-loop_NTPase"/>
</dbReference>
<dbReference type="PROSITE" id="PS51718">
    <property type="entry name" value="G_DYNAMIN_2"/>
    <property type="match status" value="1"/>
</dbReference>
<dbReference type="CDD" id="cd08771">
    <property type="entry name" value="DLP_1"/>
    <property type="match status" value="1"/>
</dbReference>
<evidence type="ECO:0008006" key="8">
    <source>
        <dbReference type="Google" id="ProtNLM"/>
    </source>
</evidence>
<evidence type="ECO:0000256" key="1">
    <source>
        <dbReference type="ARBA" id="ARBA00022741"/>
    </source>
</evidence>
<dbReference type="RefSeq" id="XP_064665437.1">
    <property type="nucleotide sequence ID" value="XM_064818226.1"/>
</dbReference>
<keyword evidence="2" id="KW-0342">GTP-binding</keyword>
<keyword evidence="7" id="KW-1185">Reference proteome</keyword>
<dbReference type="InterPro" id="IPR030381">
    <property type="entry name" value="G_DYNAMIN_dom"/>
</dbReference>
<dbReference type="InterPro" id="IPR020850">
    <property type="entry name" value="GED_dom"/>
</dbReference>
<dbReference type="GO" id="GO:0008017">
    <property type="term" value="F:microtubule binding"/>
    <property type="evidence" value="ECO:0007669"/>
    <property type="project" value="TreeGrafter"/>
</dbReference>
<evidence type="ECO:0000259" key="4">
    <source>
        <dbReference type="PROSITE" id="PS51388"/>
    </source>
</evidence>
<feature type="domain" description="Dynamin-type G" evidence="5">
    <location>
        <begin position="126"/>
        <end position="470"/>
    </location>
</feature>
<feature type="compositionally biased region" description="Polar residues" evidence="3">
    <location>
        <begin position="618"/>
        <end position="638"/>
    </location>
</feature>
<comment type="caution">
    <text evidence="6">The sequence shown here is derived from an EMBL/GenBank/DDBJ whole genome shotgun (WGS) entry which is preliminary data.</text>
</comment>
<evidence type="ECO:0000313" key="7">
    <source>
        <dbReference type="Proteomes" id="UP001302812"/>
    </source>
</evidence>
<dbReference type="PROSITE" id="PS51388">
    <property type="entry name" value="GED"/>
    <property type="match status" value="1"/>
</dbReference>
<dbReference type="Proteomes" id="UP001302812">
    <property type="component" value="Unassembled WGS sequence"/>
</dbReference>
<evidence type="ECO:0000256" key="3">
    <source>
        <dbReference type="SAM" id="MobiDB-lite"/>
    </source>
</evidence>
<dbReference type="InterPro" id="IPR022812">
    <property type="entry name" value="Dynamin"/>
</dbReference>
<dbReference type="Pfam" id="PF00350">
    <property type="entry name" value="Dynamin_N"/>
    <property type="match status" value="2"/>
</dbReference>
<organism evidence="6 7">
    <name type="scientific">Canariomyces notabilis</name>
    <dbReference type="NCBI Taxonomy" id="2074819"/>
    <lineage>
        <taxon>Eukaryota</taxon>
        <taxon>Fungi</taxon>
        <taxon>Dikarya</taxon>
        <taxon>Ascomycota</taxon>
        <taxon>Pezizomycotina</taxon>
        <taxon>Sordariomycetes</taxon>
        <taxon>Sordariomycetidae</taxon>
        <taxon>Sordariales</taxon>
        <taxon>Chaetomiaceae</taxon>
        <taxon>Canariomyces</taxon>
    </lineage>
</organism>
<proteinExistence type="predicted"/>
<dbReference type="GO" id="GO:0005525">
    <property type="term" value="F:GTP binding"/>
    <property type="evidence" value="ECO:0007669"/>
    <property type="project" value="InterPro"/>
</dbReference>
<feature type="compositionally biased region" description="Low complexity" evidence="3">
    <location>
        <begin position="919"/>
        <end position="928"/>
    </location>
</feature>
<dbReference type="Gene3D" id="1.20.120.1240">
    <property type="entry name" value="Dynamin, middle domain"/>
    <property type="match status" value="1"/>
</dbReference>
<dbReference type="GO" id="GO:0005886">
    <property type="term" value="C:plasma membrane"/>
    <property type="evidence" value="ECO:0007669"/>
    <property type="project" value="TreeGrafter"/>
</dbReference>
<dbReference type="GeneID" id="89942351"/>
<name>A0AAN6QCU5_9PEZI</name>
<dbReference type="Pfam" id="PF01031">
    <property type="entry name" value="Dynamin_M"/>
    <property type="match status" value="1"/>
</dbReference>
<dbReference type="Gene3D" id="3.40.50.300">
    <property type="entry name" value="P-loop containing nucleotide triphosphate hydrolases"/>
    <property type="match status" value="1"/>
</dbReference>
<dbReference type="InterPro" id="IPR045063">
    <property type="entry name" value="Dynamin_N"/>
</dbReference>
<dbReference type="InterPro" id="IPR001401">
    <property type="entry name" value="Dynamin_GTPase"/>
</dbReference>
<gene>
    <name evidence="6" type="ORF">N656DRAFT_802305</name>
</gene>
<reference evidence="6" key="2">
    <citation type="submission" date="2023-05" db="EMBL/GenBank/DDBJ databases">
        <authorList>
            <consortium name="Lawrence Berkeley National Laboratory"/>
            <person name="Steindorff A."/>
            <person name="Hensen N."/>
            <person name="Bonometti L."/>
            <person name="Westerberg I."/>
            <person name="Brannstrom I.O."/>
            <person name="Guillou S."/>
            <person name="Cros-Aarteil S."/>
            <person name="Calhoun S."/>
            <person name="Haridas S."/>
            <person name="Kuo A."/>
            <person name="Mondo S."/>
            <person name="Pangilinan J."/>
            <person name="Riley R."/>
            <person name="Labutti K."/>
            <person name="Andreopoulos B."/>
            <person name="Lipzen A."/>
            <person name="Chen C."/>
            <person name="Yanf M."/>
            <person name="Daum C."/>
            <person name="Ng V."/>
            <person name="Clum A."/>
            <person name="Ohm R."/>
            <person name="Martin F."/>
            <person name="Silar P."/>
            <person name="Natvig D."/>
            <person name="Lalanne C."/>
            <person name="Gautier V."/>
            <person name="Ament-Velasquez S.L."/>
            <person name="Kruys A."/>
            <person name="Hutchinson M.I."/>
            <person name="Powell A.J."/>
            <person name="Barry K."/>
            <person name="Miller A.N."/>
            <person name="Grigoriev I.V."/>
            <person name="Debuchy R."/>
            <person name="Gladieux P."/>
            <person name="Thoren M.H."/>
            <person name="Johannesson H."/>
        </authorList>
    </citation>
    <scope>NUCLEOTIDE SEQUENCE</scope>
    <source>
        <strain evidence="6">CBS 508.74</strain>
    </source>
</reference>
<dbReference type="GO" id="GO:0005874">
    <property type="term" value="C:microtubule"/>
    <property type="evidence" value="ECO:0007669"/>
    <property type="project" value="TreeGrafter"/>
</dbReference>
<evidence type="ECO:0000256" key="2">
    <source>
        <dbReference type="ARBA" id="ARBA00023134"/>
    </source>
</evidence>
<evidence type="ECO:0000259" key="5">
    <source>
        <dbReference type="PROSITE" id="PS51718"/>
    </source>
</evidence>
<feature type="region of interest" description="Disordered" evidence="3">
    <location>
        <begin position="618"/>
        <end position="640"/>
    </location>
</feature>
<feature type="region of interest" description="Disordered" evidence="3">
    <location>
        <begin position="919"/>
        <end position="972"/>
    </location>
</feature>